<evidence type="ECO:0000313" key="4">
    <source>
        <dbReference type="Proteomes" id="UP000321154"/>
    </source>
</evidence>
<protein>
    <submittedName>
        <fullName evidence="2">N-acetyltransferase</fullName>
    </submittedName>
</protein>
<accession>A0A7W3JJZ8</accession>
<dbReference type="InterPro" id="IPR016181">
    <property type="entry name" value="Acyl_CoA_acyltransferase"/>
</dbReference>
<dbReference type="Pfam" id="PF14542">
    <property type="entry name" value="Acetyltransf_CG"/>
    <property type="match status" value="1"/>
</dbReference>
<keyword evidence="4" id="KW-1185">Reference proteome</keyword>
<name>A0A7W3JJZ8_9MICO</name>
<dbReference type="PROSITE" id="PS51729">
    <property type="entry name" value="GNAT_YJDJ"/>
    <property type="match status" value="1"/>
</dbReference>
<dbReference type="AlphaFoldDB" id="A0A7W3JJZ8"/>
<sequence>MNAEVQNRPAENQYALVEGDATVGFAAYEIVGDEIRFTHTEIEPSRRSGGLGAQLVQGALDDVRANSERRVVPLCPFVVDFIDDHVDYRELLTR</sequence>
<dbReference type="PANTHER" id="PTHR31435">
    <property type="entry name" value="PROTEIN NATD1"/>
    <property type="match status" value="1"/>
</dbReference>
<dbReference type="Gene3D" id="3.40.630.30">
    <property type="match status" value="1"/>
</dbReference>
<evidence type="ECO:0000313" key="2">
    <source>
        <dbReference type="EMBL" id="GEK83247.1"/>
    </source>
</evidence>
<proteinExistence type="predicted"/>
<reference evidence="3 5" key="2">
    <citation type="submission" date="2020-07" db="EMBL/GenBank/DDBJ databases">
        <title>Sequencing the genomes of 1000 actinobacteria strains.</title>
        <authorList>
            <person name="Klenk H.-P."/>
        </authorList>
    </citation>
    <scope>NUCLEOTIDE SEQUENCE [LARGE SCALE GENOMIC DNA]</scope>
    <source>
        <strain evidence="3 5">DSM 10309</strain>
    </source>
</reference>
<dbReference type="OrthoDB" id="5405911at2"/>
<organism evidence="3 5">
    <name type="scientific">Frigoribacterium faeni</name>
    <dbReference type="NCBI Taxonomy" id="145483"/>
    <lineage>
        <taxon>Bacteria</taxon>
        <taxon>Bacillati</taxon>
        <taxon>Actinomycetota</taxon>
        <taxon>Actinomycetes</taxon>
        <taxon>Micrococcales</taxon>
        <taxon>Microbacteriaceae</taxon>
        <taxon>Frigoribacterium</taxon>
    </lineage>
</organism>
<feature type="domain" description="N-acetyltransferase" evidence="1">
    <location>
        <begin position="6"/>
        <end position="93"/>
    </location>
</feature>
<dbReference type="InterPro" id="IPR045057">
    <property type="entry name" value="Gcn5-rel_NAT"/>
</dbReference>
<dbReference type="RefSeq" id="WP_146854704.1">
    <property type="nucleotide sequence ID" value="NZ_BAAAHR010000007.1"/>
</dbReference>
<dbReference type="EMBL" id="JACGWW010000003">
    <property type="protein sequence ID" value="MBA8814307.1"/>
    <property type="molecule type" value="Genomic_DNA"/>
</dbReference>
<dbReference type="EMBL" id="BJUV01000013">
    <property type="protein sequence ID" value="GEK83247.1"/>
    <property type="molecule type" value="Genomic_DNA"/>
</dbReference>
<dbReference type="PANTHER" id="PTHR31435:SF10">
    <property type="entry name" value="BSR4717 PROTEIN"/>
    <property type="match status" value="1"/>
</dbReference>
<dbReference type="SUPFAM" id="SSF55729">
    <property type="entry name" value="Acyl-CoA N-acyltransferases (Nat)"/>
    <property type="match status" value="1"/>
</dbReference>
<dbReference type="Proteomes" id="UP000321154">
    <property type="component" value="Unassembled WGS sequence"/>
</dbReference>
<evidence type="ECO:0000313" key="5">
    <source>
        <dbReference type="Proteomes" id="UP000522688"/>
    </source>
</evidence>
<comment type="caution">
    <text evidence="3">The sequence shown here is derived from an EMBL/GenBank/DDBJ whole genome shotgun (WGS) entry which is preliminary data.</text>
</comment>
<dbReference type="InterPro" id="IPR031165">
    <property type="entry name" value="GNAT_YJDJ"/>
</dbReference>
<dbReference type="Proteomes" id="UP000522688">
    <property type="component" value="Unassembled WGS sequence"/>
</dbReference>
<evidence type="ECO:0000313" key="3">
    <source>
        <dbReference type="EMBL" id="MBA8814307.1"/>
    </source>
</evidence>
<reference evidence="2 4" key="1">
    <citation type="submission" date="2019-07" db="EMBL/GenBank/DDBJ databases">
        <title>Whole genome shotgun sequence of Frigoribacterium faeni NBRC 103066.</title>
        <authorList>
            <person name="Hosoyama A."/>
            <person name="Uohara A."/>
            <person name="Ohji S."/>
            <person name="Ichikawa N."/>
        </authorList>
    </citation>
    <scope>NUCLEOTIDE SEQUENCE [LARGE SCALE GENOMIC DNA]</scope>
    <source>
        <strain evidence="2 4">NBRC 103066</strain>
    </source>
</reference>
<gene>
    <name evidence="3" type="ORF">FB463_002573</name>
    <name evidence="2" type="ORF">FFA01_15560</name>
</gene>
<evidence type="ECO:0000259" key="1">
    <source>
        <dbReference type="PROSITE" id="PS51729"/>
    </source>
</evidence>